<keyword evidence="4" id="KW-1185">Reference proteome</keyword>
<feature type="region of interest" description="Disordered" evidence="1">
    <location>
        <begin position="48"/>
        <end position="67"/>
    </location>
</feature>
<gene>
    <name evidence="3" type="ORF">KM295_03210</name>
</gene>
<sequence length="431" mass="46302">MFPRSSSSTNRRTLLAGCTALAVGLAGCSGLGESYSIPADLGVRSDWPHQFHDPGNTNAAPDGPDSLTERWSRRVEARLDRPLVLEGTVLTVATDRGDTVHSRVLAYDADTGDREWRYELDGLRRARIVAAVGDRVYVVGDRTDAAGEQRLCAVGTDGSIAWRFDAERITAVAVTEATVFASVRHGSVVAIDGSGETVGRLHPVGWPGGRWLSDRTPTGRPAVSGGRVFVPFARYDADRENSYFQTEVVAFDTNGVAWRSAVGDVRYVEGVAALGESVYVLAVDQRGGPSEPRVVSLTVLDAASGERRWTRSVEGGLSSPLAVREEGVTVVGSDVRTFDPDGQLRWREAVFSGAPVVAGDRAYGRRTESGAVDTVVAADLETGEPTAAHTFEHQLNRAPVFADGRAIARTLEYDRTGEGAEHAADRLHMLR</sequence>
<dbReference type="Proteomes" id="UP001139494">
    <property type="component" value="Unassembled WGS sequence"/>
</dbReference>
<reference evidence="3" key="1">
    <citation type="journal article" date="2023" name="Front. Microbiol.">
        <title>Genomic-based phylogenetic and metabolic analyses of the genus Natronomonas, and description of Natronomonas aquatica sp. nov.</title>
        <authorList>
            <person name="Garcia-Roldan A."/>
            <person name="Duran-Viseras A."/>
            <person name="de la Haba R.R."/>
            <person name="Corral P."/>
            <person name="Sanchez-Porro C."/>
            <person name="Ventosa A."/>
        </authorList>
    </citation>
    <scope>NUCLEOTIDE SEQUENCE</scope>
    <source>
        <strain evidence="3">F2-12</strain>
    </source>
</reference>
<evidence type="ECO:0000313" key="4">
    <source>
        <dbReference type="Proteomes" id="UP001139494"/>
    </source>
</evidence>
<accession>A0A9R1CRA7</accession>
<feature type="domain" description="Pyrrolo-quinoline quinone repeat" evidence="2">
    <location>
        <begin position="297"/>
        <end position="365"/>
    </location>
</feature>
<dbReference type="EMBL" id="JAHLKM010000002">
    <property type="protein sequence ID" value="MCQ4332510.1"/>
    <property type="molecule type" value="Genomic_DNA"/>
</dbReference>
<feature type="domain" description="Pyrrolo-quinoline quinone repeat" evidence="2">
    <location>
        <begin position="102"/>
        <end position="233"/>
    </location>
</feature>
<dbReference type="InterPro" id="IPR002372">
    <property type="entry name" value="PQQ_rpt_dom"/>
</dbReference>
<dbReference type="PANTHER" id="PTHR34512:SF30">
    <property type="entry name" value="OUTER MEMBRANE PROTEIN ASSEMBLY FACTOR BAMB"/>
    <property type="match status" value="1"/>
</dbReference>
<dbReference type="SMART" id="SM00564">
    <property type="entry name" value="PQQ"/>
    <property type="match status" value="4"/>
</dbReference>
<evidence type="ECO:0000259" key="2">
    <source>
        <dbReference type="Pfam" id="PF13360"/>
    </source>
</evidence>
<dbReference type="InterPro" id="IPR018391">
    <property type="entry name" value="PQQ_b-propeller_rpt"/>
</dbReference>
<dbReference type="Gene3D" id="2.130.10.10">
    <property type="entry name" value="YVTN repeat-like/Quinoprotein amine dehydrogenase"/>
    <property type="match status" value="1"/>
</dbReference>
<proteinExistence type="predicted"/>
<dbReference type="AlphaFoldDB" id="A0A9R1CRA7"/>
<dbReference type="PANTHER" id="PTHR34512">
    <property type="entry name" value="CELL SURFACE PROTEIN"/>
    <property type="match status" value="1"/>
</dbReference>
<dbReference type="PROSITE" id="PS51257">
    <property type="entry name" value="PROKAR_LIPOPROTEIN"/>
    <property type="match status" value="1"/>
</dbReference>
<evidence type="ECO:0000256" key="1">
    <source>
        <dbReference type="SAM" id="MobiDB-lite"/>
    </source>
</evidence>
<name>A0A9R1CRA7_9EURY</name>
<dbReference type="InterPro" id="IPR015943">
    <property type="entry name" value="WD40/YVTN_repeat-like_dom_sf"/>
</dbReference>
<dbReference type="Pfam" id="PF13360">
    <property type="entry name" value="PQQ_2"/>
    <property type="match status" value="2"/>
</dbReference>
<organism evidence="3 4">
    <name type="scientific">Natronomonas aquatica</name>
    <dbReference type="NCBI Taxonomy" id="2841590"/>
    <lineage>
        <taxon>Archaea</taxon>
        <taxon>Methanobacteriati</taxon>
        <taxon>Methanobacteriota</taxon>
        <taxon>Stenosarchaea group</taxon>
        <taxon>Halobacteria</taxon>
        <taxon>Halobacteriales</taxon>
        <taxon>Natronomonadaceae</taxon>
        <taxon>Natronomonas</taxon>
    </lineage>
</organism>
<evidence type="ECO:0000313" key="3">
    <source>
        <dbReference type="EMBL" id="MCQ4332510.1"/>
    </source>
</evidence>
<dbReference type="RefSeq" id="WP_256028437.1">
    <property type="nucleotide sequence ID" value="NZ_JAHLKM010000002.1"/>
</dbReference>
<dbReference type="SUPFAM" id="SSF50998">
    <property type="entry name" value="Quinoprotein alcohol dehydrogenase-like"/>
    <property type="match status" value="1"/>
</dbReference>
<dbReference type="Gene3D" id="2.40.128.630">
    <property type="match status" value="1"/>
</dbReference>
<dbReference type="InterPro" id="IPR011047">
    <property type="entry name" value="Quinoprotein_ADH-like_sf"/>
</dbReference>
<comment type="caution">
    <text evidence="3">The sequence shown here is derived from an EMBL/GenBank/DDBJ whole genome shotgun (WGS) entry which is preliminary data.</text>
</comment>
<protein>
    <submittedName>
        <fullName evidence="3">PQQ-binding-like beta-propeller repeat protein</fullName>
    </submittedName>
</protein>